<name>A0A3B0S9G1_9ZZZZ</name>
<feature type="transmembrane region" description="Helical" evidence="1">
    <location>
        <begin position="122"/>
        <end position="140"/>
    </location>
</feature>
<feature type="transmembrane region" description="Helical" evidence="1">
    <location>
        <begin position="49"/>
        <end position="70"/>
    </location>
</feature>
<feature type="transmembrane region" description="Helical" evidence="1">
    <location>
        <begin position="15"/>
        <end position="37"/>
    </location>
</feature>
<dbReference type="EMBL" id="UOEH01000378">
    <property type="protein sequence ID" value="VAW02935.1"/>
    <property type="molecule type" value="Genomic_DNA"/>
</dbReference>
<feature type="domain" description="CAAX prenyl protease 2/Lysostaphin resistance protein A-like" evidence="2">
    <location>
        <begin position="96"/>
        <end position="184"/>
    </location>
</feature>
<reference evidence="3" key="1">
    <citation type="submission" date="2018-06" db="EMBL/GenBank/DDBJ databases">
        <authorList>
            <person name="Zhirakovskaya E."/>
        </authorList>
    </citation>
    <scope>NUCLEOTIDE SEQUENCE</scope>
</reference>
<dbReference type="Pfam" id="PF02517">
    <property type="entry name" value="Rce1-like"/>
    <property type="match status" value="1"/>
</dbReference>
<gene>
    <name evidence="3" type="ORF">MNBD_ALPHA05-68</name>
</gene>
<dbReference type="AlphaFoldDB" id="A0A3B0S9G1"/>
<dbReference type="GO" id="GO:0004175">
    <property type="term" value="F:endopeptidase activity"/>
    <property type="evidence" value="ECO:0007669"/>
    <property type="project" value="UniProtKB-ARBA"/>
</dbReference>
<evidence type="ECO:0000313" key="3">
    <source>
        <dbReference type="EMBL" id="VAW02935.1"/>
    </source>
</evidence>
<evidence type="ECO:0000259" key="2">
    <source>
        <dbReference type="Pfam" id="PF02517"/>
    </source>
</evidence>
<dbReference type="PANTHER" id="PTHR43592">
    <property type="entry name" value="CAAX AMINO TERMINAL PROTEASE"/>
    <property type="match status" value="1"/>
</dbReference>
<sequence>MSSDQIQPKASEQRIFATVVGGTVVMGIAAIVLGWLIGTPIASQLSPSIDAVLVGVIATLPLALFLWWFSNTQNPTLAAFRDSQIKFFAEIGFEFTLPRIIVMAIVAGVAEEFLFRGVLQSWINGFAPVAVALIASNIIFGLLHMRTMLYAVIAGLVGVYLGVVYVYTDSLLAPVITHGLYDYVALIYTKRAIDAYRRDSALANS</sequence>
<dbReference type="InterPro" id="IPR003675">
    <property type="entry name" value="Rce1/LyrA-like_dom"/>
</dbReference>
<feature type="transmembrane region" description="Helical" evidence="1">
    <location>
        <begin position="91"/>
        <end position="110"/>
    </location>
</feature>
<keyword evidence="1" id="KW-1133">Transmembrane helix</keyword>
<keyword evidence="1" id="KW-0472">Membrane</keyword>
<feature type="transmembrane region" description="Helical" evidence="1">
    <location>
        <begin position="171"/>
        <end position="188"/>
    </location>
</feature>
<organism evidence="3">
    <name type="scientific">hydrothermal vent metagenome</name>
    <dbReference type="NCBI Taxonomy" id="652676"/>
    <lineage>
        <taxon>unclassified sequences</taxon>
        <taxon>metagenomes</taxon>
        <taxon>ecological metagenomes</taxon>
    </lineage>
</organism>
<proteinExistence type="predicted"/>
<protein>
    <recommendedName>
        <fullName evidence="2">CAAX prenyl protease 2/Lysostaphin resistance protein A-like domain-containing protein</fullName>
    </recommendedName>
</protein>
<evidence type="ECO:0000256" key="1">
    <source>
        <dbReference type="SAM" id="Phobius"/>
    </source>
</evidence>
<feature type="transmembrane region" description="Helical" evidence="1">
    <location>
        <begin position="147"/>
        <end position="165"/>
    </location>
</feature>
<dbReference type="GO" id="GO:0080120">
    <property type="term" value="P:CAAX-box protein maturation"/>
    <property type="evidence" value="ECO:0007669"/>
    <property type="project" value="UniProtKB-ARBA"/>
</dbReference>
<accession>A0A3B0S9G1</accession>
<keyword evidence="1" id="KW-0812">Transmembrane</keyword>
<dbReference type="PANTHER" id="PTHR43592:SF15">
    <property type="entry name" value="CAAX AMINO TERMINAL PROTEASE FAMILY PROTEIN"/>
    <property type="match status" value="1"/>
</dbReference>